<gene>
    <name evidence="1" type="ORF">SAMN04488127_0630</name>
</gene>
<evidence type="ECO:0000313" key="1">
    <source>
        <dbReference type="EMBL" id="SEI85700.1"/>
    </source>
</evidence>
<keyword evidence="2" id="KW-1185">Reference proteome</keyword>
<accession>A0A1H6UBV8</accession>
<dbReference type="AlphaFoldDB" id="A0A1H6UBV8"/>
<dbReference type="OrthoDB" id="2454191at2"/>
<proteinExistence type="predicted"/>
<dbReference type="Proteomes" id="UP000199200">
    <property type="component" value="Unassembled WGS sequence"/>
</dbReference>
<reference evidence="2" key="1">
    <citation type="submission" date="2016-10" db="EMBL/GenBank/DDBJ databases">
        <authorList>
            <person name="Varghese N."/>
            <person name="Submissions S."/>
        </authorList>
    </citation>
    <scope>NUCLEOTIDE SEQUENCE [LARGE SCALE GENOMIC DNA]</scope>
    <source>
        <strain evidence="2">CGMCC 1.6763</strain>
    </source>
</reference>
<dbReference type="RefSeq" id="WP_092049831.1">
    <property type="nucleotide sequence ID" value="NZ_FNZF01000001.1"/>
</dbReference>
<dbReference type="STRING" id="426757.SAMN04488127_0630"/>
<protein>
    <submittedName>
        <fullName evidence="1">Uncharacterized protein</fullName>
    </submittedName>
</protein>
<name>A0A1H6UBV8_9BACL</name>
<organism evidence="1 2">
    <name type="scientific">Bhargavaea ginsengi</name>
    <dbReference type="NCBI Taxonomy" id="426757"/>
    <lineage>
        <taxon>Bacteria</taxon>
        <taxon>Bacillati</taxon>
        <taxon>Bacillota</taxon>
        <taxon>Bacilli</taxon>
        <taxon>Bacillales</taxon>
        <taxon>Caryophanaceae</taxon>
        <taxon>Bhargavaea</taxon>
    </lineage>
</organism>
<dbReference type="EMBL" id="FNZF01000001">
    <property type="protein sequence ID" value="SEI85700.1"/>
    <property type="molecule type" value="Genomic_DNA"/>
</dbReference>
<sequence>MEQQHLHRIDPVNEILLFYDARIAPLDLFAYERLLELISDFGEKEVLHTLRAAASKRMRGDGILEWVYRRLSPGPSEK</sequence>
<evidence type="ECO:0000313" key="2">
    <source>
        <dbReference type="Proteomes" id="UP000199200"/>
    </source>
</evidence>